<evidence type="ECO:0000313" key="2">
    <source>
        <dbReference type="Proteomes" id="UP001432027"/>
    </source>
</evidence>
<sequence length="228" mass="24692">MGTVPLPIRMPSYTLRSTKGKQLYSDNSDYIYRESHTVGADTKLRCVKASCGAKATVGPNREAVLTQPTQYDHAPADYPLEKAVKFLRGQDVAPKAALTSVTAQLAPHVIPFLPSSAALKKGAQRLLPSLTSSNYPYSPQNLTMTRDGLPFLRYNSTGSSPEGCVIFCTSAGIMEMNNSPHWSTDGTFRVAPPPYAQLFVIGVQKGHLFVPTVFSLLKQESNSLQGGI</sequence>
<accession>A0AAV5TD54</accession>
<evidence type="ECO:0008006" key="3">
    <source>
        <dbReference type="Google" id="ProtNLM"/>
    </source>
</evidence>
<dbReference type="EMBL" id="BTSX01000004">
    <property type="protein sequence ID" value="GMS92237.1"/>
    <property type="molecule type" value="Genomic_DNA"/>
</dbReference>
<dbReference type="Proteomes" id="UP001432027">
    <property type="component" value="Unassembled WGS sequence"/>
</dbReference>
<proteinExistence type="predicted"/>
<gene>
    <name evidence="1" type="ORF">PENTCL1PPCAC_14412</name>
</gene>
<keyword evidence="2" id="KW-1185">Reference proteome</keyword>
<reference evidence="1" key="1">
    <citation type="submission" date="2023-10" db="EMBL/GenBank/DDBJ databases">
        <title>Genome assembly of Pristionchus species.</title>
        <authorList>
            <person name="Yoshida K."/>
            <person name="Sommer R.J."/>
        </authorList>
    </citation>
    <scope>NUCLEOTIDE SEQUENCE</scope>
    <source>
        <strain evidence="1">RS0144</strain>
    </source>
</reference>
<name>A0AAV5TD54_9BILA</name>
<dbReference type="AlphaFoldDB" id="A0AAV5TD54"/>
<comment type="caution">
    <text evidence="1">The sequence shown here is derived from an EMBL/GenBank/DDBJ whole genome shotgun (WGS) entry which is preliminary data.</text>
</comment>
<organism evidence="1 2">
    <name type="scientific">Pristionchus entomophagus</name>
    <dbReference type="NCBI Taxonomy" id="358040"/>
    <lineage>
        <taxon>Eukaryota</taxon>
        <taxon>Metazoa</taxon>
        <taxon>Ecdysozoa</taxon>
        <taxon>Nematoda</taxon>
        <taxon>Chromadorea</taxon>
        <taxon>Rhabditida</taxon>
        <taxon>Rhabditina</taxon>
        <taxon>Diplogasteromorpha</taxon>
        <taxon>Diplogasteroidea</taxon>
        <taxon>Neodiplogasteridae</taxon>
        <taxon>Pristionchus</taxon>
    </lineage>
</organism>
<protein>
    <recommendedName>
        <fullName evidence="3">FLYWCH-type domain-containing protein</fullName>
    </recommendedName>
</protein>
<evidence type="ECO:0000313" key="1">
    <source>
        <dbReference type="EMBL" id="GMS92237.1"/>
    </source>
</evidence>